<evidence type="ECO:0000256" key="1">
    <source>
        <dbReference type="SAM" id="Phobius"/>
    </source>
</evidence>
<protein>
    <recommendedName>
        <fullName evidence="2">DUF4220 domain-containing protein</fullName>
    </recommendedName>
</protein>
<feature type="transmembrane region" description="Helical" evidence="1">
    <location>
        <begin position="88"/>
        <end position="110"/>
    </location>
</feature>
<dbReference type="Pfam" id="PF04578">
    <property type="entry name" value="DUF594"/>
    <property type="match status" value="1"/>
</dbReference>
<keyword evidence="1" id="KW-0812">Transmembrane</keyword>
<evidence type="ECO:0000259" key="2">
    <source>
        <dbReference type="Pfam" id="PF13968"/>
    </source>
</evidence>
<sequence>MTSFLQQFYQWEIQLLLLASFTLQVFLLFSGRLRQRSTNTILRLSIWLAYLGADFVAVYALGYLSRHKQDGPTGRQSSMDRSLSEPLAFFWAPFLLIHLGGQDTITAFALEDNNLWLRHLLNLIIQVFLALYVFWKSIDGHNVQLIVPGILLFISGILKYGERTQALMYGNLKGTRSTITGKEEKKATAACSSILSFAVHVAPGIRQLLEGCTVDQISGPSPQAHGKFSESQMLRLVNVELGILYDDLYTKAAVLRTRTGVILRCVSLVSAMASAALFAIVSKQGYSRVDVAITYTLFAGGLFLDVCAMLLMIMASPWAWTWLEAQKQGQCHWVIAGLLHLLPHGTDAENKKSMWSNRMGQYSLASYMGCDDNPTNLSGRVMQVVRKVAKRAGAGEEKLFWLSKLLDRGDAEVDKEIIECFSMNRFDIPTPLMGTSGIPEAERHYSRKWPYLEHLIRGILTACGWDMSSIIVRFHIFTEAHLGKISPDSMARMDPEAPALARACRKLSRYMLYLLVTHPPSMLQVSGSAEALLASYVNKISGYTDKADMLRRAMLGMTHWWGRNPSLDPTPCKETLEEIRDLWVWLVIYTAGRSRPEMHAANLASGGDLLAFVWLLLVHKNRGDLMLNRIEFSNVSPDPRVAPTTGLYAIYFKS</sequence>
<evidence type="ECO:0000313" key="4">
    <source>
        <dbReference type="Proteomes" id="UP000823388"/>
    </source>
</evidence>
<feature type="transmembrane region" description="Helical" evidence="1">
    <location>
        <begin position="293"/>
        <end position="320"/>
    </location>
</feature>
<dbReference type="AlphaFoldDB" id="A0A8T0SIQ1"/>
<dbReference type="InterPro" id="IPR025315">
    <property type="entry name" value="DUF4220"/>
</dbReference>
<feature type="transmembrane region" description="Helical" evidence="1">
    <location>
        <begin position="12"/>
        <end position="29"/>
    </location>
</feature>
<keyword evidence="1" id="KW-0472">Membrane</keyword>
<dbReference type="Pfam" id="PF13968">
    <property type="entry name" value="DUF4220"/>
    <property type="match status" value="1"/>
</dbReference>
<dbReference type="Proteomes" id="UP000823388">
    <property type="component" value="Chromosome 5K"/>
</dbReference>
<keyword evidence="1" id="KW-1133">Transmembrane helix</keyword>
<name>A0A8T0SIQ1_PANVG</name>
<gene>
    <name evidence="3" type="ORF">PVAP13_5KG359000</name>
</gene>
<feature type="transmembrane region" description="Helical" evidence="1">
    <location>
        <begin position="41"/>
        <end position="62"/>
    </location>
</feature>
<dbReference type="PANTHER" id="PTHR31325">
    <property type="entry name" value="OS01G0798800 PROTEIN-RELATED"/>
    <property type="match status" value="1"/>
</dbReference>
<dbReference type="EMBL" id="CM029045">
    <property type="protein sequence ID" value="KAG2598401.1"/>
    <property type="molecule type" value="Genomic_DNA"/>
</dbReference>
<reference evidence="3" key="1">
    <citation type="submission" date="2020-05" db="EMBL/GenBank/DDBJ databases">
        <title>WGS assembly of Panicum virgatum.</title>
        <authorList>
            <person name="Lovell J.T."/>
            <person name="Jenkins J."/>
            <person name="Shu S."/>
            <person name="Juenger T.E."/>
            <person name="Schmutz J."/>
        </authorList>
    </citation>
    <scope>NUCLEOTIDE SEQUENCE</scope>
    <source>
        <strain evidence="3">AP13</strain>
    </source>
</reference>
<keyword evidence="4" id="KW-1185">Reference proteome</keyword>
<accession>A0A8T0SIQ1</accession>
<comment type="caution">
    <text evidence="3">The sequence shown here is derived from an EMBL/GenBank/DDBJ whole genome shotgun (WGS) entry which is preliminary data.</text>
</comment>
<evidence type="ECO:0000313" key="3">
    <source>
        <dbReference type="EMBL" id="KAG2598401.1"/>
    </source>
</evidence>
<feature type="transmembrane region" description="Helical" evidence="1">
    <location>
        <begin position="117"/>
        <end position="135"/>
    </location>
</feature>
<feature type="transmembrane region" description="Helical" evidence="1">
    <location>
        <begin position="261"/>
        <end position="281"/>
    </location>
</feature>
<feature type="transmembrane region" description="Helical" evidence="1">
    <location>
        <begin position="141"/>
        <end position="158"/>
    </location>
</feature>
<proteinExistence type="predicted"/>
<dbReference type="OrthoDB" id="1689146at2759"/>
<feature type="domain" description="DUF4220" evidence="2">
    <location>
        <begin position="47"/>
        <end position="367"/>
    </location>
</feature>
<dbReference type="InterPro" id="IPR007658">
    <property type="entry name" value="DUF594"/>
</dbReference>
<organism evidence="3 4">
    <name type="scientific">Panicum virgatum</name>
    <name type="common">Blackwell switchgrass</name>
    <dbReference type="NCBI Taxonomy" id="38727"/>
    <lineage>
        <taxon>Eukaryota</taxon>
        <taxon>Viridiplantae</taxon>
        <taxon>Streptophyta</taxon>
        <taxon>Embryophyta</taxon>
        <taxon>Tracheophyta</taxon>
        <taxon>Spermatophyta</taxon>
        <taxon>Magnoliopsida</taxon>
        <taxon>Liliopsida</taxon>
        <taxon>Poales</taxon>
        <taxon>Poaceae</taxon>
        <taxon>PACMAD clade</taxon>
        <taxon>Panicoideae</taxon>
        <taxon>Panicodae</taxon>
        <taxon>Paniceae</taxon>
        <taxon>Panicinae</taxon>
        <taxon>Panicum</taxon>
        <taxon>Panicum sect. Hiantes</taxon>
    </lineage>
</organism>